<proteinExistence type="predicted"/>
<dbReference type="Proteomes" id="UP000250275">
    <property type="component" value="Unassembled WGS sequence"/>
</dbReference>
<gene>
    <name evidence="1" type="ORF">WN48_08290</name>
</gene>
<evidence type="ECO:0000313" key="2">
    <source>
        <dbReference type="Proteomes" id="UP000250275"/>
    </source>
</evidence>
<keyword evidence="2" id="KW-1185">Reference proteome</keyword>
<accession>A0A310SIG2</accession>
<name>A0A310SIG2_9HYME</name>
<protein>
    <submittedName>
        <fullName evidence="1">Uncharacterized protein</fullName>
    </submittedName>
</protein>
<evidence type="ECO:0000313" key="1">
    <source>
        <dbReference type="EMBL" id="OAD54160.1"/>
    </source>
</evidence>
<organism evidence="1 2">
    <name type="scientific">Eufriesea mexicana</name>
    <dbReference type="NCBI Taxonomy" id="516756"/>
    <lineage>
        <taxon>Eukaryota</taxon>
        <taxon>Metazoa</taxon>
        <taxon>Ecdysozoa</taxon>
        <taxon>Arthropoda</taxon>
        <taxon>Hexapoda</taxon>
        <taxon>Insecta</taxon>
        <taxon>Pterygota</taxon>
        <taxon>Neoptera</taxon>
        <taxon>Endopterygota</taxon>
        <taxon>Hymenoptera</taxon>
        <taxon>Apocrita</taxon>
        <taxon>Aculeata</taxon>
        <taxon>Apoidea</taxon>
        <taxon>Anthophila</taxon>
        <taxon>Apidae</taxon>
        <taxon>Eufriesea</taxon>
    </lineage>
</organism>
<sequence>MSLCRMPASIKLEYEYSAAKHVNVDQPGAANTCDQTCVRTTSRAYTRTPVTG</sequence>
<dbReference type="AlphaFoldDB" id="A0A310SIG2"/>
<dbReference type="EMBL" id="KQ765071">
    <property type="protein sequence ID" value="OAD54160.1"/>
    <property type="molecule type" value="Genomic_DNA"/>
</dbReference>
<reference evidence="1 2" key="1">
    <citation type="submission" date="2015-07" db="EMBL/GenBank/DDBJ databases">
        <title>The genome of Eufriesea mexicana.</title>
        <authorList>
            <person name="Pan H."/>
            <person name="Kapheim K."/>
        </authorList>
    </citation>
    <scope>NUCLEOTIDE SEQUENCE [LARGE SCALE GENOMIC DNA]</scope>
    <source>
        <strain evidence="1">0111107269</strain>
        <tissue evidence="1">Whole body</tissue>
    </source>
</reference>